<gene>
    <name evidence="1" type="ORF">QF034_005222</name>
</gene>
<dbReference type="EMBL" id="JAUSYP010000001">
    <property type="protein sequence ID" value="MDQ0750991.1"/>
    <property type="molecule type" value="Genomic_DNA"/>
</dbReference>
<dbReference type="Proteomes" id="UP001232755">
    <property type="component" value="Unassembled WGS sequence"/>
</dbReference>
<organism evidence="1 2">
    <name type="scientific">Streptomyces africanus</name>
    <dbReference type="NCBI Taxonomy" id="231024"/>
    <lineage>
        <taxon>Bacteria</taxon>
        <taxon>Bacillati</taxon>
        <taxon>Actinomycetota</taxon>
        <taxon>Actinomycetes</taxon>
        <taxon>Kitasatosporales</taxon>
        <taxon>Streptomycetaceae</taxon>
        <taxon>Streptomyces</taxon>
    </lineage>
</organism>
<dbReference type="RefSeq" id="WP_307177260.1">
    <property type="nucleotide sequence ID" value="NZ_JAUSYP010000001.1"/>
</dbReference>
<reference evidence="1 2" key="1">
    <citation type="submission" date="2023-07" db="EMBL/GenBank/DDBJ databases">
        <title>Comparative genomics of wheat-associated soil bacteria to identify genetic determinants of phenazine resistance.</title>
        <authorList>
            <person name="Mouncey N."/>
        </authorList>
    </citation>
    <scope>NUCLEOTIDE SEQUENCE [LARGE SCALE GENOMIC DNA]</scope>
    <source>
        <strain evidence="1 2">B3I12</strain>
    </source>
</reference>
<name>A0ABU0QUB3_9ACTN</name>
<accession>A0ABU0QUB3</accession>
<keyword evidence="2" id="KW-1185">Reference proteome</keyword>
<evidence type="ECO:0008006" key="3">
    <source>
        <dbReference type="Google" id="ProtNLM"/>
    </source>
</evidence>
<evidence type="ECO:0000313" key="1">
    <source>
        <dbReference type="EMBL" id="MDQ0750991.1"/>
    </source>
</evidence>
<protein>
    <recommendedName>
        <fullName evidence="3">Tox-REase-5 domain-containing protein</fullName>
    </recommendedName>
</protein>
<proteinExistence type="predicted"/>
<comment type="caution">
    <text evidence="1">The sequence shown here is derived from an EMBL/GenBank/DDBJ whole genome shotgun (WGS) entry which is preliminary data.</text>
</comment>
<sequence>MRADGTLEPAQANKFVEQARRQLSAANGKPVEWNFSNKAVAEAAEEAFDEAGIEVVVKHTPWEK</sequence>
<evidence type="ECO:0000313" key="2">
    <source>
        <dbReference type="Proteomes" id="UP001232755"/>
    </source>
</evidence>